<dbReference type="Pfam" id="PF00023">
    <property type="entry name" value="Ank"/>
    <property type="match status" value="1"/>
</dbReference>
<dbReference type="InterPro" id="IPR000433">
    <property type="entry name" value="Znf_ZZ"/>
</dbReference>
<dbReference type="InterPro" id="IPR043145">
    <property type="entry name" value="Znf_ZZ_sf"/>
</dbReference>
<feature type="repeat" description="ANK" evidence="6">
    <location>
        <begin position="1305"/>
        <end position="1337"/>
    </location>
</feature>
<dbReference type="PROSITE" id="PS01357">
    <property type="entry name" value="ZF_ZZ_1"/>
    <property type="match status" value="1"/>
</dbReference>
<evidence type="ECO:0000313" key="9">
    <source>
        <dbReference type="EMBL" id="KAL2838254.1"/>
    </source>
</evidence>
<accession>A0ABR4JDZ2</accession>
<feature type="repeat" description="ANK" evidence="6">
    <location>
        <begin position="936"/>
        <end position="965"/>
    </location>
</feature>
<dbReference type="Proteomes" id="UP001610446">
    <property type="component" value="Unassembled WGS sequence"/>
</dbReference>
<keyword evidence="1" id="KW-0479">Metal-binding</keyword>
<evidence type="ECO:0000259" key="8">
    <source>
        <dbReference type="PROSITE" id="PS01357"/>
    </source>
</evidence>
<organism evidence="9 10">
    <name type="scientific">Aspergillus pseudoustus</name>
    <dbReference type="NCBI Taxonomy" id="1810923"/>
    <lineage>
        <taxon>Eukaryota</taxon>
        <taxon>Fungi</taxon>
        <taxon>Dikarya</taxon>
        <taxon>Ascomycota</taxon>
        <taxon>Pezizomycotina</taxon>
        <taxon>Eurotiomycetes</taxon>
        <taxon>Eurotiomycetidae</taxon>
        <taxon>Eurotiales</taxon>
        <taxon>Aspergillaceae</taxon>
        <taxon>Aspergillus</taxon>
        <taxon>Aspergillus subgen. Nidulantes</taxon>
    </lineage>
</organism>
<dbReference type="Pfam" id="PF13857">
    <property type="entry name" value="Ank_5"/>
    <property type="match status" value="1"/>
</dbReference>
<keyword evidence="4" id="KW-0862">Zinc</keyword>
<evidence type="ECO:0000256" key="6">
    <source>
        <dbReference type="PROSITE-ProRule" id="PRU00023"/>
    </source>
</evidence>
<evidence type="ECO:0000256" key="7">
    <source>
        <dbReference type="SAM" id="MobiDB-lite"/>
    </source>
</evidence>
<dbReference type="CDD" id="cd02249">
    <property type="entry name" value="ZZ"/>
    <property type="match status" value="1"/>
</dbReference>
<evidence type="ECO:0000256" key="2">
    <source>
        <dbReference type="ARBA" id="ARBA00022737"/>
    </source>
</evidence>
<keyword evidence="10" id="KW-1185">Reference proteome</keyword>
<dbReference type="Gene3D" id="1.25.40.20">
    <property type="entry name" value="Ankyrin repeat-containing domain"/>
    <property type="match status" value="5"/>
</dbReference>
<evidence type="ECO:0000256" key="1">
    <source>
        <dbReference type="ARBA" id="ARBA00022723"/>
    </source>
</evidence>
<name>A0ABR4JDZ2_9EURO</name>
<dbReference type="InterPro" id="IPR036770">
    <property type="entry name" value="Ankyrin_rpt-contain_sf"/>
</dbReference>
<dbReference type="InterPro" id="IPR002110">
    <property type="entry name" value="Ankyrin_rpt"/>
</dbReference>
<dbReference type="EMBL" id="JBFXLU010000148">
    <property type="protein sequence ID" value="KAL2838254.1"/>
    <property type="molecule type" value="Genomic_DNA"/>
</dbReference>
<dbReference type="PANTHER" id="PTHR24198:SF165">
    <property type="entry name" value="ANKYRIN REPEAT-CONTAINING PROTEIN-RELATED"/>
    <property type="match status" value="1"/>
</dbReference>
<keyword evidence="2" id="KW-0677">Repeat</keyword>
<dbReference type="PROSITE" id="PS50088">
    <property type="entry name" value="ANK_REPEAT"/>
    <property type="match status" value="6"/>
</dbReference>
<dbReference type="PRINTS" id="PR01415">
    <property type="entry name" value="ANKYRIN"/>
</dbReference>
<dbReference type="Pfam" id="PF12796">
    <property type="entry name" value="Ank_2"/>
    <property type="match status" value="4"/>
</dbReference>
<proteinExistence type="predicted"/>
<sequence length="1795" mass="199230">MLVERAAQSTQPNTSSSPDDSTLKLSLVQIVEAQESDDATTADIDIIHIIGVAPAERIPLETLIPSSDARTFRKREFVFQCDIPSLLLGDLSGLSIQHQALLLLRGLVSSEDDDKPVPRARILISYNLGALITKKAISIASREESQWPRVFISAMQFIFSNCFQRRRDLQSFDMKLLGFFRARKDSSRWVSHITPTTIRSLADALVETTEFFLSSRITLVSRVVSIYGRDTHTTTNVFDSFTGTLNISTEFVVPGDLETDSIFPGFDEMVCFKARNWAGDQKLASIWRILLSLVPPHSPVPFDNTLDVSHKVLASSPYRTWKAATRSQILYIQGQDREDSMRQAHQIALSWQADLRAEKKHHVPVISFRFSSRDPLRDSVEHAICTAIIQIISVFADDGDTDSINIIFDQYRIQRGWTIKDFLNILSFTSFYRFQTGGLLVLYDVDECKADSRSALWDFLRHDGEVSESFVKVVVTSRHKLGLSQDWDQSGLWTTYDTSTEPGEKELTEELLCRSQTDEYLSGINSRLLPRGQGDSQLEETLQRLVSEDQAQSKQILRLLEDHTCWPQEPSIGAFSRFCSLLLEIQRSSTVADVLDHILRSIPDQAGVRWVLCWLLYGYRPLSSYQIALLLCYGRLQEDQCEAQISAGFSPLQIDESLRLLRVWLSGLVHFGHDSAYIHDHIWDILSETDSKYIWNEVKPAAHSTMVNFLILYLPHATVRDRLSSIWERYLLAYNAADMHLVAPVPSEPKDILLYSVAAFGHILSKSSQAFHFLESLLSLSDDPLAMWAKVYWVISNPFCRPSIDTVDSTASVLVNMESLVPGLRTEIWNKLMASSSTSKEVLESNEMNRLCRAVQLGDEDTALKYARQLAPRYPTLYDGTSPEENALQMEKNPAPAWPSNLLWRASWLNMDRLAAILLETQSPDPVVDGSIILPSPLYMASHLGHYRIVQLLLKVGANTGVLRNKTYSVTYTAAGRGHSKCLRVLSTHDPNLLELRQPVPPIYQASVWGQWDAVKALLELGANPNSRESLDDWTPVVAAAESGYARTLQFLLQNKADPNTAGPGGVDTPLWFASVRAGSVECVQALLEHGADPNHELLSPPLLIELVRSSVLDIGKKIAILDVLVECARPIDINNVGSQRKTGLMYAASAGDIALVRWLLAHHVDLNATDSGDRSALMLAVENNQKHVVRELLRHGPKLNIQSDDGDTALILALDSDTEIVEMLLDADANPNIVNNYGSAAINLAVTSEKPEVVRLLVDRKADINHKDPADWAPIHDASSYVPNAEIVRFLAEGGADLKVTDSHGWTALHKAAGKGRGDILAVLLEFHTTINLEQCDDAGATPLHKAAGIGNLECVRRLLQAGADINSQDSDGLTVLMHAISSKIPTEKVAFLLSQPSLEIAPASIWYGAALHMACRFTDINVVTMLLDHDADAGQLVYCLWATPLISACLLLLYRKGGTRNEDLDKIDKIVRLLVDRGADVKAQSDTSVPNALCAAALGAGISTITYLINEGASLKQAGWLGRLPIHYAAANGIDNFQAVFLSDSDLSARDRADKSTLHWAAQFGHAQTVQRILAHARTAEERRKVINQADVDGWTALCWALRPTSTSSDSQIYSEPYDLTETVRVLLEKGADVSIKCRMGREDELFSPLELAKLHESDDQIIQMLEEATAHSSSGTQASRCVQPYKKTTHSCDVCLNFIWGAVWRCEICQSLEICKKCYGNILLYHGQLEQESGEPHTFKLLVHADPEIRETPSSSEPPAPNEVSAGDPLDDYIDEVFDNPAFDDGLSIVEP</sequence>
<evidence type="ECO:0000256" key="3">
    <source>
        <dbReference type="ARBA" id="ARBA00022771"/>
    </source>
</evidence>
<gene>
    <name evidence="9" type="ORF">BJY01DRAFT_251054</name>
</gene>
<feature type="repeat" description="ANK" evidence="6">
    <location>
        <begin position="1173"/>
        <end position="1205"/>
    </location>
</feature>
<dbReference type="PANTHER" id="PTHR24198">
    <property type="entry name" value="ANKYRIN REPEAT AND PROTEIN KINASE DOMAIN-CONTAINING PROTEIN"/>
    <property type="match status" value="1"/>
</dbReference>
<feature type="compositionally biased region" description="Polar residues" evidence="7">
    <location>
        <begin position="7"/>
        <end position="21"/>
    </location>
</feature>
<dbReference type="SUPFAM" id="SSF48403">
    <property type="entry name" value="Ankyrin repeat"/>
    <property type="match status" value="4"/>
</dbReference>
<dbReference type="SMART" id="SM00248">
    <property type="entry name" value="ANK"/>
    <property type="match status" value="18"/>
</dbReference>
<feature type="domain" description="ZZ-type" evidence="8">
    <location>
        <begin position="1695"/>
        <end position="1721"/>
    </location>
</feature>
<protein>
    <submittedName>
        <fullName evidence="9">Ankyrin repeat-containing domain protein</fullName>
    </submittedName>
</protein>
<reference evidence="9 10" key="1">
    <citation type="submission" date="2024-07" db="EMBL/GenBank/DDBJ databases">
        <title>Section-level genome sequencing and comparative genomics of Aspergillus sections Usti and Cavernicolus.</title>
        <authorList>
            <consortium name="Lawrence Berkeley National Laboratory"/>
            <person name="Nybo J.L."/>
            <person name="Vesth T.C."/>
            <person name="Theobald S."/>
            <person name="Frisvad J.C."/>
            <person name="Larsen T.O."/>
            <person name="Kjaerboelling I."/>
            <person name="Rothschild-Mancinelli K."/>
            <person name="Lyhne E.K."/>
            <person name="Kogle M.E."/>
            <person name="Barry K."/>
            <person name="Clum A."/>
            <person name="Na H."/>
            <person name="Ledsgaard L."/>
            <person name="Lin J."/>
            <person name="Lipzen A."/>
            <person name="Kuo A."/>
            <person name="Riley R."/>
            <person name="Mondo S."/>
            <person name="Labutti K."/>
            <person name="Haridas S."/>
            <person name="Pangalinan J."/>
            <person name="Salamov A.A."/>
            <person name="Simmons B.A."/>
            <person name="Magnuson J.K."/>
            <person name="Chen J."/>
            <person name="Drula E."/>
            <person name="Henrissat B."/>
            <person name="Wiebenga A."/>
            <person name="Lubbers R.J."/>
            <person name="Gomes A.C."/>
            <person name="Makela M.R."/>
            <person name="Stajich J."/>
            <person name="Grigoriev I.V."/>
            <person name="Mortensen U.H."/>
            <person name="De Vries R.P."/>
            <person name="Baker S.E."/>
            <person name="Andersen M.R."/>
        </authorList>
    </citation>
    <scope>NUCLEOTIDE SEQUENCE [LARGE SCALE GENOMIC DNA]</scope>
    <source>
        <strain evidence="9 10">CBS 123904</strain>
    </source>
</reference>
<evidence type="ECO:0000313" key="10">
    <source>
        <dbReference type="Proteomes" id="UP001610446"/>
    </source>
</evidence>
<feature type="repeat" description="ANK" evidence="6">
    <location>
        <begin position="1238"/>
        <end position="1270"/>
    </location>
</feature>
<feature type="repeat" description="ANK" evidence="6">
    <location>
        <begin position="1340"/>
        <end position="1372"/>
    </location>
</feature>
<dbReference type="PROSITE" id="PS50297">
    <property type="entry name" value="ANK_REP_REGION"/>
    <property type="match status" value="5"/>
</dbReference>
<feature type="repeat" description="ANK" evidence="6">
    <location>
        <begin position="1140"/>
        <end position="1172"/>
    </location>
</feature>
<dbReference type="Gene3D" id="3.30.60.90">
    <property type="match status" value="1"/>
</dbReference>
<comment type="caution">
    <text evidence="9">The sequence shown here is derived from an EMBL/GenBank/DDBJ whole genome shotgun (WGS) entry which is preliminary data.</text>
</comment>
<dbReference type="SUPFAM" id="SSF57850">
    <property type="entry name" value="RING/U-box"/>
    <property type="match status" value="1"/>
</dbReference>
<feature type="region of interest" description="Disordered" evidence="7">
    <location>
        <begin position="1751"/>
        <end position="1774"/>
    </location>
</feature>
<keyword evidence="3" id="KW-0863">Zinc-finger</keyword>
<keyword evidence="5 6" id="KW-0040">ANK repeat</keyword>
<evidence type="ECO:0000256" key="4">
    <source>
        <dbReference type="ARBA" id="ARBA00022833"/>
    </source>
</evidence>
<feature type="region of interest" description="Disordered" evidence="7">
    <location>
        <begin position="1"/>
        <end position="21"/>
    </location>
</feature>
<evidence type="ECO:0000256" key="5">
    <source>
        <dbReference type="ARBA" id="ARBA00023043"/>
    </source>
</evidence>